<evidence type="ECO:0000313" key="2">
    <source>
        <dbReference type="Proteomes" id="UP000095767"/>
    </source>
</evidence>
<dbReference type="Proteomes" id="UP000095767">
    <property type="component" value="Unassembled WGS sequence"/>
</dbReference>
<dbReference type="EMBL" id="LWDX02074977">
    <property type="protein sequence ID" value="OEL13037.1"/>
    <property type="molecule type" value="Genomic_DNA"/>
</dbReference>
<reference evidence="1 2" key="1">
    <citation type="submission" date="2016-09" db="EMBL/GenBank/DDBJ databases">
        <title>The draft genome of Dichanthelium oligosanthes: A C3 panicoid grass species.</title>
        <authorList>
            <person name="Studer A.J."/>
            <person name="Schnable J.C."/>
            <person name="Brutnell T.P."/>
        </authorList>
    </citation>
    <scope>NUCLEOTIDE SEQUENCE [LARGE SCALE GENOMIC DNA]</scope>
    <source>
        <strain evidence="2">cv. Kellogg 1175</strain>
        <tissue evidence="1">Leaf</tissue>
    </source>
</reference>
<dbReference type="InterPro" id="IPR007658">
    <property type="entry name" value="DUF594"/>
</dbReference>
<dbReference type="Pfam" id="PF04578">
    <property type="entry name" value="DUF594"/>
    <property type="match status" value="1"/>
</dbReference>
<accession>A0A1E5UJL2</accession>
<dbReference type="OrthoDB" id="686547at2759"/>
<name>A0A1E5UJL2_9POAL</name>
<protein>
    <submittedName>
        <fullName evidence="1">Uncharacterized protein</fullName>
    </submittedName>
</protein>
<organism evidence="1 2">
    <name type="scientific">Dichanthelium oligosanthes</name>
    <dbReference type="NCBI Taxonomy" id="888268"/>
    <lineage>
        <taxon>Eukaryota</taxon>
        <taxon>Viridiplantae</taxon>
        <taxon>Streptophyta</taxon>
        <taxon>Embryophyta</taxon>
        <taxon>Tracheophyta</taxon>
        <taxon>Spermatophyta</taxon>
        <taxon>Magnoliopsida</taxon>
        <taxon>Liliopsida</taxon>
        <taxon>Poales</taxon>
        <taxon>Poaceae</taxon>
        <taxon>PACMAD clade</taxon>
        <taxon>Panicoideae</taxon>
        <taxon>Panicodae</taxon>
        <taxon>Paniceae</taxon>
        <taxon>Dichantheliinae</taxon>
        <taxon>Dichanthelium</taxon>
    </lineage>
</organism>
<proteinExistence type="predicted"/>
<keyword evidence="2" id="KW-1185">Reference proteome</keyword>
<evidence type="ECO:0000313" key="1">
    <source>
        <dbReference type="EMBL" id="OEL13037.1"/>
    </source>
</evidence>
<comment type="caution">
    <text evidence="1">The sequence shown here is derived from an EMBL/GenBank/DDBJ whole genome shotgun (WGS) entry which is preliminary data.</text>
</comment>
<gene>
    <name evidence="1" type="ORF">BAE44_0025944</name>
</gene>
<sequence length="73" mass="8454">MEMSERWSLLANFWVRALLEASPSDNVDDHIRHPSQGGEFITHLWAFLFHTGIVNWQLHPDPVREATVVTSEQ</sequence>
<dbReference type="AlphaFoldDB" id="A0A1E5UJL2"/>